<sequence length="337" mass="36851">MEAIRAHEEELHNDSGAMCDPLGAAGGARGERGRQEAEEDAPARGRGAEITVFSSLSRRHLAWSRCCKRKCTQEGVISALSRISQHSIAQIKGIRYVSHPLRPPVHHLNSLQHSRASLSQRKHSSSCQPLTDLTSAFRRMLCHEAGCPCPPGVLVHGPGDVRHLSESGGLVHYGVKGLCFSRCPHSNLSALRSVNYRRPNRTSIELPVTGESVTLLNLRASMVHVSVTVSAFQPLVHKSRDFTLEPITWLAADLVFLSSLSMVSSSVLLFHNALLPTAYHQRPQPTPPPPRSNLHPAHTLLAQFTADPCCVAVDGGRRVRPTSAQHQDTEQFADDDI</sequence>
<protein>
    <submittedName>
        <fullName evidence="2">Uncharacterized protein</fullName>
    </submittedName>
</protein>
<feature type="region of interest" description="Disordered" evidence="1">
    <location>
        <begin position="1"/>
        <end position="46"/>
    </location>
</feature>
<evidence type="ECO:0000256" key="1">
    <source>
        <dbReference type="SAM" id="MobiDB-lite"/>
    </source>
</evidence>
<gene>
    <name evidence="2" type="ORF">PLEPLA_LOCUS12801</name>
</gene>
<dbReference type="AlphaFoldDB" id="A0A9N7U6F9"/>
<proteinExistence type="predicted"/>
<comment type="caution">
    <text evidence="2">The sequence shown here is derived from an EMBL/GenBank/DDBJ whole genome shotgun (WGS) entry which is preliminary data.</text>
</comment>
<dbReference type="Proteomes" id="UP001153269">
    <property type="component" value="Unassembled WGS sequence"/>
</dbReference>
<feature type="compositionally biased region" description="Basic and acidic residues" evidence="1">
    <location>
        <begin position="1"/>
        <end position="13"/>
    </location>
</feature>
<keyword evidence="3" id="KW-1185">Reference proteome</keyword>
<accession>A0A9N7U6F9</accession>
<name>A0A9N7U6F9_PLEPL</name>
<organism evidence="2 3">
    <name type="scientific">Pleuronectes platessa</name>
    <name type="common">European plaice</name>
    <dbReference type="NCBI Taxonomy" id="8262"/>
    <lineage>
        <taxon>Eukaryota</taxon>
        <taxon>Metazoa</taxon>
        <taxon>Chordata</taxon>
        <taxon>Craniata</taxon>
        <taxon>Vertebrata</taxon>
        <taxon>Euteleostomi</taxon>
        <taxon>Actinopterygii</taxon>
        <taxon>Neopterygii</taxon>
        <taxon>Teleostei</taxon>
        <taxon>Neoteleostei</taxon>
        <taxon>Acanthomorphata</taxon>
        <taxon>Carangaria</taxon>
        <taxon>Pleuronectiformes</taxon>
        <taxon>Pleuronectoidei</taxon>
        <taxon>Pleuronectidae</taxon>
        <taxon>Pleuronectes</taxon>
    </lineage>
</organism>
<reference evidence="2" key="1">
    <citation type="submission" date="2020-03" db="EMBL/GenBank/DDBJ databases">
        <authorList>
            <person name="Weist P."/>
        </authorList>
    </citation>
    <scope>NUCLEOTIDE SEQUENCE</scope>
</reference>
<dbReference type="EMBL" id="CADEAL010000760">
    <property type="protein sequence ID" value="CAB1424872.1"/>
    <property type="molecule type" value="Genomic_DNA"/>
</dbReference>
<evidence type="ECO:0000313" key="2">
    <source>
        <dbReference type="EMBL" id="CAB1424872.1"/>
    </source>
</evidence>
<feature type="compositionally biased region" description="Basic and acidic residues" evidence="1">
    <location>
        <begin position="29"/>
        <end position="46"/>
    </location>
</feature>
<evidence type="ECO:0000313" key="3">
    <source>
        <dbReference type="Proteomes" id="UP001153269"/>
    </source>
</evidence>